<sequence>MADTKISALSAASTPLGGTEVLPIVQSSSTVNVSIANLTAGRSVSASSLTLTTTALSPASGGTGVANNAASTITISGNYASTFVVTGAYSYTLPPATDTLVNLGSTQTLTSKTLTNPTVTNYVETLYSANTSTSIAVALTNGTVQLLTLTANTTISMPSVGAGKSFIIMLKQDATGSRTVAW</sequence>
<dbReference type="EMBL" id="LR796272">
    <property type="protein sequence ID" value="CAB4133007.1"/>
    <property type="molecule type" value="Genomic_DNA"/>
</dbReference>
<protein>
    <submittedName>
        <fullName evidence="1">Uncharacterized protein</fullName>
    </submittedName>
</protein>
<reference evidence="1" key="1">
    <citation type="submission" date="2020-04" db="EMBL/GenBank/DDBJ databases">
        <authorList>
            <person name="Chiriac C."/>
            <person name="Salcher M."/>
            <person name="Ghai R."/>
            <person name="Kavagutti S V."/>
        </authorList>
    </citation>
    <scope>NUCLEOTIDE SEQUENCE</scope>
</reference>
<evidence type="ECO:0000313" key="1">
    <source>
        <dbReference type="EMBL" id="CAB4133007.1"/>
    </source>
</evidence>
<proteinExistence type="predicted"/>
<name>A0A6J5LIU6_9CAUD</name>
<accession>A0A6J5LIU6</accession>
<gene>
    <name evidence="1" type="ORF">UFOVP251_54</name>
</gene>
<organism evidence="1">
    <name type="scientific">uncultured Caudovirales phage</name>
    <dbReference type="NCBI Taxonomy" id="2100421"/>
    <lineage>
        <taxon>Viruses</taxon>
        <taxon>Duplodnaviria</taxon>
        <taxon>Heunggongvirae</taxon>
        <taxon>Uroviricota</taxon>
        <taxon>Caudoviricetes</taxon>
        <taxon>Peduoviridae</taxon>
        <taxon>Maltschvirus</taxon>
        <taxon>Maltschvirus maltsch</taxon>
    </lineage>
</organism>